<sequence length="416" mass="47158">MPNISSQQDSDTLKRVEEQINILSGILDRGRQHLRFPGRLEQRYLEFRNQRFLEIDQKIIIGGLLFYLGFSWSDFYLGGDNANLIFICRFLVTITMFCLLWWVPRSRFAAHMVTVAASGIFLAGLSVIFFIQLIPDALKYAYHLGLVPIQVFALVALRLSYRAMLVVSVSLLVCYVVMLLFSDTPPLSPELNSIVEIFMPLFVLFWLLLIGMGAYLAYAIESSARNDYMKNRLLALEAERLQYLTRRLHLLSTTDSLTGIANRRYLEECLANEWRRCLRSQTPLSLVMVDIDNFKDYNDHYGHQQGDRCLHDIAQAMASFCQRPGDLCARYGGEEFIIILPDTAPGEAAYMAEKIRESIVALAIPHETSEHLVATISVGVASMIPQADSSSDDLLRSADRMLYQAKEQGRNCVVAA</sequence>
<dbReference type="GO" id="GO:1902201">
    <property type="term" value="P:negative regulation of bacterial-type flagellum-dependent cell motility"/>
    <property type="evidence" value="ECO:0007669"/>
    <property type="project" value="TreeGrafter"/>
</dbReference>
<dbReference type="InterPro" id="IPR000160">
    <property type="entry name" value="GGDEF_dom"/>
</dbReference>
<accession>A0A9X3AQM7</accession>
<keyword evidence="4" id="KW-1133">Transmembrane helix</keyword>
<dbReference type="RefSeq" id="WP_260974860.1">
    <property type="nucleotide sequence ID" value="NZ_JAOANI010000009.1"/>
</dbReference>
<keyword evidence="6" id="KW-0548">Nucleotidyltransferase</keyword>
<feature type="transmembrane region" description="Helical" evidence="4">
    <location>
        <begin position="59"/>
        <end position="78"/>
    </location>
</feature>
<dbReference type="EC" id="2.7.7.65" evidence="2"/>
<dbReference type="GO" id="GO:0005886">
    <property type="term" value="C:plasma membrane"/>
    <property type="evidence" value="ECO:0007669"/>
    <property type="project" value="TreeGrafter"/>
</dbReference>
<dbReference type="PANTHER" id="PTHR45138:SF9">
    <property type="entry name" value="DIGUANYLATE CYCLASE DGCM-RELATED"/>
    <property type="match status" value="1"/>
</dbReference>
<comment type="cofactor">
    <cofactor evidence="1">
        <name>Mg(2+)</name>
        <dbReference type="ChEBI" id="CHEBI:18420"/>
    </cofactor>
</comment>
<dbReference type="Pfam" id="PF00990">
    <property type="entry name" value="GGDEF"/>
    <property type="match status" value="1"/>
</dbReference>
<evidence type="ECO:0000313" key="7">
    <source>
        <dbReference type="Proteomes" id="UP001147830"/>
    </source>
</evidence>
<dbReference type="EMBL" id="JAOANI010000009">
    <property type="protein sequence ID" value="MCT7357934.1"/>
    <property type="molecule type" value="Genomic_DNA"/>
</dbReference>
<dbReference type="FunFam" id="3.30.70.270:FF:000001">
    <property type="entry name" value="Diguanylate cyclase domain protein"/>
    <property type="match status" value="1"/>
</dbReference>
<comment type="catalytic activity">
    <reaction evidence="3">
        <text>2 GTP = 3',3'-c-di-GMP + 2 diphosphate</text>
        <dbReference type="Rhea" id="RHEA:24898"/>
        <dbReference type="ChEBI" id="CHEBI:33019"/>
        <dbReference type="ChEBI" id="CHEBI:37565"/>
        <dbReference type="ChEBI" id="CHEBI:58805"/>
        <dbReference type="EC" id="2.7.7.65"/>
    </reaction>
</comment>
<dbReference type="InterPro" id="IPR043128">
    <property type="entry name" value="Rev_trsase/Diguanyl_cyclase"/>
</dbReference>
<evidence type="ECO:0000256" key="2">
    <source>
        <dbReference type="ARBA" id="ARBA00012528"/>
    </source>
</evidence>
<protein>
    <recommendedName>
        <fullName evidence="2">diguanylate cyclase</fullName>
        <ecNumber evidence="2">2.7.7.65</ecNumber>
    </recommendedName>
</protein>
<dbReference type="PANTHER" id="PTHR45138">
    <property type="entry name" value="REGULATORY COMPONENTS OF SENSORY TRANSDUCTION SYSTEM"/>
    <property type="match status" value="1"/>
</dbReference>
<reference evidence="6" key="2">
    <citation type="submission" date="2022-08" db="EMBL/GenBank/DDBJ databases">
        <authorList>
            <person name="Dong C."/>
        </authorList>
    </citation>
    <scope>NUCLEOTIDE SEQUENCE</scope>
    <source>
        <strain evidence="6">59MF3M-4</strain>
    </source>
</reference>
<dbReference type="SMART" id="SM00267">
    <property type="entry name" value="GGDEF"/>
    <property type="match status" value="1"/>
</dbReference>
<evidence type="ECO:0000256" key="3">
    <source>
        <dbReference type="ARBA" id="ARBA00034247"/>
    </source>
</evidence>
<dbReference type="PROSITE" id="PS50887">
    <property type="entry name" value="GGDEF"/>
    <property type="match status" value="1"/>
</dbReference>
<keyword evidence="4" id="KW-0812">Transmembrane</keyword>
<dbReference type="InterPro" id="IPR029787">
    <property type="entry name" value="Nucleotide_cyclase"/>
</dbReference>
<evidence type="ECO:0000313" key="6">
    <source>
        <dbReference type="EMBL" id="MCT7357934.1"/>
    </source>
</evidence>
<keyword evidence="6" id="KW-0808">Transferase</keyword>
<keyword evidence="7" id="KW-1185">Reference proteome</keyword>
<evidence type="ECO:0000259" key="5">
    <source>
        <dbReference type="PROSITE" id="PS50887"/>
    </source>
</evidence>
<dbReference type="InterPro" id="IPR050469">
    <property type="entry name" value="Diguanylate_Cyclase"/>
</dbReference>
<gene>
    <name evidence="6" type="ORF">NYR02_02715</name>
</gene>
<organism evidence="6 7">
    <name type="scientific">Thalassolituus pacificus</name>
    <dbReference type="NCBI Taxonomy" id="2975440"/>
    <lineage>
        <taxon>Bacteria</taxon>
        <taxon>Pseudomonadati</taxon>
        <taxon>Pseudomonadota</taxon>
        <taxon>Gammaproteobacteria</taxon>
        <taxon>Oceanospirillales</taxon>
        <taxon>Oceanospirillaceae</taxon>
        <taxon>Thalassolituus</taxon>
    </lineage>
</organism>
<evidence type="ECO:0000256" key="4">
    <source>
        <dbReference type="SAM" id="Phobius"/>
    </source>
</evidence>
<dbReference type="GO" id="GO:0052621">
    <property type="term" value="F:diguanylate cyclase activity"/>
    <property type="evidence" value="ECO:0007669"/>
    <property type="project" value="UniProtKB-EC"/>
</dbReference>
<evidence type="ECO:0000256" key="1">
    <source>
        <dbReference type="ARBA" id="ARBA00001946"/>
    </source>
</evidence>
<comment type="caution">
    <text evidence="6">The sequence shown here is derived from an EMBL/GenBank/DDBJ whole genome shotgun (WGS) entry which is preliminary data.</text>
</comment>
<feature type="transmembrane region" description="Helical" evidence="4">
    <location>
        <begin position="164"/>
        <end position="182"/>
    </location>
</feature>
<feature type="transmembrane region" description="Helical" evidence="4">
    <location>
        <begin position="115"/>
        <end position="134"/>
    </location>
</feature>
<dbReference type="Proteomes" id="UP001147830">
    <property type="component" value="Unassembled WGS sequence"/>
</dbReference>
<dbReference type="NCBIfam" id="TIGR00254">
    <property type="entry name" value="GGDEF"/>
    <property type="match status" value="1"/>
</dbReference>
<feature type="domain" description="GGDEF" evidence="5">
    <location>
        <begin position="282"/>
        <end position="416"/>
    </location>
</feature>
<name>A0A9X3AQM7_9GAMM</name>
<keyword evidence="4" id="KW-0472">Membrane</keyword>
<dbReference type="SUPFAM" id="SSF55073">
    <property type="entry name" value="Nucleotide cyclase"/>
    <property type="match status" value="1"/>
</dbReference>
<proteinExistence type="predicted"/>
<feature type="transmembrane region" description="Helical" evidence="4">
    <location>
        <begin position="140"/>
        <end position="157"/>
    </location>
</feature>
<feature type="transmembrane region" description="Helical" evidence="4">
    <location>
        <begin position="197"/>
        <end position="220"/>
    </location>
</feature>
<feature type="transmembrane region" description="Helical" evidence="4">
    <location>
        <begin position="84"/>
        <end position="103"/>
    </location>
</feature>
<reference evidence="6" key="1">
    <citation type="journal article" date="2022" name="Front. Microbiol.">
        <title>Genome-based taxonomic rearrangement of Oceanobacter-related bacteria including the description of Thalassolituus hydrocarbonoclasticus sp. nov. and Thalassolituus pacificus sp. nov. and emended description of the genus Thalassolituus.</title>
        <authorList>
            <person name="Dong C."/>
            <person name="Wei L."/>
            <person name="Wang J."/>
            <person name="Lai Q."/>
            <person name="Huang Z."/>
            <person name="Shao Z."/>
        </authorList>
    </citation>
    <scope>NUCLEOTIDE SEQUENCE</scope>
    <source>
        <strain evidence="6">59MF3M-4</strain>
    </source>
</reference>
<dbReference type="CDD" id="cd01949">
    <property type="entry name" value="GGDEF"/>
    <property type="match status" value="1"/>
</dbReference>
<dbReference type="GO" id="GO:0043709">
    <property type="term" value="P:cell adhesion involved in single-species biofilm formation"/>
    <property type="evidence" value="ECO:0007669"/>
    <property type="project" value="TreeGrafter"/>
</dbReference>
<dbReference type="AlphaFoldDB" id="A0A9X3AQM7"/>
<dbReference type="Gene3D" id="3.30.70.270">
    <property type="match status" value="1"/>
</dbReference>